<dbReference type="PROSITE" id="PS50109">
    <property type="entry name" value="HIS_KIN"/>
    <property type="match status" value="1"/>
</dbReference>
<evidence type="ECO:0000256" key="5">
    <source>
        <dbReference type="SAM" id="Phobius"/>
    </source>
</evidence>
<reference evidence="8" key="1">
    <citation type="journal article" date="2019" name="Int. J. Syst. Evol. Microbiol.">
        <title>The Global Catalogue of Microorganisms (GCM) 10K type strain sequencing project: providing services to taxonomists for standard genome sequencing and annotation.</title>
        <authorList>
            <consortium name="The Broad Institute Genomics Platform"/>
            <consortium name="The Broad Institute Genome Sequencing Center for Infectious Disease"/>
            <person name="Wu L."/>
            <person name="Ma J."/>
        </authorList>
    </citation>
    <scope>NUCLEOTIDE SEQUENCE [LARGE SCALE GENOMIC DNA]</scope>
    <source>
        <strain evidence="8">VKM B-3159</strain>
    </source>
</reference>
<accession>A0ABT9JUR5</accession>
<dbReference type="Pfam" id="PF05227">
    <property type="entry name" value="CHASE3"/>
    <property type="match status" value="1"/>
</dbReference>
<dbReference type="CDD" id="cd16917">
    <property type="entry name" value="HATPase_UhpB-NarQ-NarX-like"/>
    <property type="match status" value="1"/>
</dbReference>
<evidence type="ECO:0000259" key="6">
    <source>
        <dbReference type="PROSITE" id="PS50109"/>
    </source>
</evidence>
<keyword evidence="5" id="KW-0812">Transmembrane</keyword>
<evidence type="ECO:0000313" key="7">
    <source>
        <dbReference type="EMBL" id="MDP8568297.1"/>
    </source>
</evidence>
<dbReference type="PANTHER" id="PTHR24421">
    <property type="entry name" value="NITRATE/NITRITE SENSOR PROTEIN NARX-RELATED"/>
    <property type="match status" value="1"/>
</dbReference>
<dbReference type="SMART" id="SM00387">
    <property type="entry name" value="HATPase_c"/>
    <property type="match status" value="1"/>
</dbReference>
<evidence type="ECO:0000256" key="2">
    <source>
        <dbReference type="ARBA" id="ARBA00022777"/>
    </source>
</evidence>
<keyword evidence="4" id="KW-0175">Coiled coil</keyword>
<comment type="caution">
    <text evidence="7">The sequence shown here is derived from an EMBL/GenBank/DDBJ whole genome shotgun (WGS) entry which is preliminary data.</text>
</comment>
<dbReference type="CDD" id="cd19410">
    <property type="entry name" value="HK9-like_sensor"/>
    <property type="match status" value="1"/>
</dbReference>
<dbReference type="InterPro" id="IPR011712">
    <property type="entry name" value="Sig_transdc_His_kin_sub3_dim/P"/>
</dbReference>
<dbReference type="InterPro" id="IPR050482">
    <property type="entry name" value="Sensor_HK_TwoCompSys"/>
</dbReference>
<evidence type="ECO:0000256" key="4">
    <source>
        <dbReference type="SAM" id="Coils"/>
    </source>
</evidence>
<dbReference type="Gene3D" id="1.20.5.1930">
    <property type="match status" value="1"/>
</dbReference>
<feature type="domain" description="Histidine kinase" evidence="6">
    <location>
        <begin position="275"/>
        <end position="470"/>
    </location>
</feature>
<organism evidence="7 8">
    <name type="scientific">Methylophilus aquaticus</name>
    <dbReference type="NCBI Taxonomy" id="1971610"/>
    <lineage>
        <taxon>Bacteria</taxon>
        <taxon>Pseudomonadati</taxon>
        <taxon>Pseudomonadota</taxon>
        <taxon>Betaproteobacteria</taxon>
        <taxon>Nitrosomonadales</taxon>
        <taxon>Methylophilaceae</taxon>
        <taxon>Methylophilus</taxon>
    </lineage>
</organism>
<dbReference type="PANTHER" id="PTHR24421:SF59">
    <property type="entry name" value="OXYGEN SENSOR HISTIDINE KINASE NREB"/>
    <property type="match status" value="1"/>
</dbReference>
<dbReference type="Pfam" id="PF07730">
    <property type="entry name" value="HisKA_3"/>
    <property type="match status" value="1"/>
</dbReference>
<evidence type="ECO:0000256" key="3">
    <source>
        <dbReference type="ARBA" id="ARBA00023012"/>
    </source>
</evidence>
<keyword evidence="8" id="KW-1185">Reference proteome</keyword>
<evidence type="ECO:0000313" key="8">
    <source>
        <dbReference type="Proteomes" id="UP001225906"/>
    </source>
</evidence>
<dbReference type="Proteomes" id="UP001225906">
    <property type="component" value="Unassembled WGS sequence"/>
</dbReference>
<keyword evidence="2" id="KW-0418">Kinase</keyword>
<dbReference type="RefSeq" id="WP_306390018.1">
    <property type="nucleotide sequence ID" value="NZ_JAVCAP010000021.1"/>
</dbReference>
<keyword evidence="5" id="KW-0472">Membrane</keyword>
<dbReference type="Pfam" id="PF02518">
    <property type="entry name" value="HATPase_c"/>
    <property type="match status" value="1"/>
</dbReference>
<dbReference type="EMBL" id="JAVCAP010000021">
    <property type="protein sequence ID" value="MDP8568297.1"/>
    <property type="molecule type" value="Genomic_DNA"/>
</dbReference>
<dbReference type="InterPro" id="IPR007891">
    <property type="entry name" value="CHASE3"/>
</dbReference>
<dbReference type="InterPro" id="IPR036890">
    <property type="entry name" value="HATPase_C_sf"/>
</dbReference>
<name>A0ABT9JUR5_9PROT</name>
<feature type="coiled-coil region" evidence="4">
    <location>
        <begin position="223"/>
        <end position="257"/>
    </location>
</feature>
<dbReference type="InterPro" id="IPR003594">
    <property type="entry name" value="HATPase_dom"/>
</dbReference>
<dbReference type="InterPro" id="IPR005467">
    <property type="entry name" value="His_kinase_dom"/>
</dbReference>
<feature type="transmembrane region" description="Helical" evidence="5">
    <location>
        <begin position="22"/>
        <end position="43"/>
    </location>
</feature>
<protein>
    <submittedName>
        <fullName evidence="7">CHASE3 domain-containing protein</fullName>
    </submittedName>
</protein>
<keyword evidence="3" id="KW-0902">Two-component regulatory system</keyword>
<proteinExistence type="predicted"/>
<sequence>MQKIKISLINLFDRLERITDTFGGNTVVLLAVSLVLAASMLVLNDRLIINTREKTDALSSLDSLFVETWQIRARLAIAESAQRGYLLTRSDEYFKPYDEATSQISRHLQAIDAILTKTSLVEYQEMQSTMNEFASSISKKSAEMSVCIDLAKKHQFDKALAVVRLDTGIKESRNIEALSKRFEQQATQLRFELAESRNDARRITRWCVMACPLIFVSLVVMVIRRLLRELAEKDKLHARLSNENTEYERNIYSLKTKLQRQALQAQTNIERERYKLSRELHDELGSLLTAIKMDLSWAIKNLKDQLPQVTEKLKKTNQYVDRSINFKREIVQNLHPAMIKSFGLIASLQNLIDEAAVRNQWQMDIIFPEQEMMINETVGLIIYRIVQESLNNCSKYAKATRVSVHLMHDDQHIKLEVADNGLGFDPNNLTNTTNGISGMSNRVESIGGHYEISSSPQHGASTRVLLPYLKSDSEPL</sequence>
<dbReference type="Gene3D" id="3.30.565.10">
    <property type="entry name" value="Histidine kinase-like ATPase, C-terminal domain"/>
    <property type="match status" value="1"/>
</dbReference>
<gene>
    <name evidence="7" type="ORF">Q9291_10595</name>
</gene>
<dbReference type="SUPFAM" id="SSF55874">
    <property type="entry name" value="ATPase domain of HSP90 chaperone/DNA topoisomerase II/histidine kinase"/>
    <property type="match status" value="1"/>
</dbReference>
<evidence type="ECO:0000256" key="1">
    <source>
        <dbReference type="ARBA" id="ARBA00022679"/>
    </source>
</evidence>
<keyword evidence="1" id="KW-0808">Transferase</keyword>
<keyword evidence="5" id="KW-1133">Transmembrane helix</keyword>